<feature type="signal peptide" evidence="1">
    <location>
        <begin position="1"/>
        <end position="20"/>
    </location>
</feature>
<dbReference type="AlphaFoldDB" id="A0A2X0KXC1"/>
<evidence type="ECO:0000313" key="3">
    <source>
        <dbReference type="Proteomes" id="UP000249723"/>
    </source>
</evidence>
<protein>
    <submittedName>
        <fullName evidence="2">BZ3500_MvSof-1268-A1-R1_Chr3-1g05680 protein</fullName>
    </submittedName>
</protein>
<feature type="chain" id="PRO_5030060103" evidence="1">
    <location>
        <begin position="21"/>
        <end position="404"/>
    </location>
</feature>
<proteinExistence type="predicted"/>
<reference evidence="3" key="1">
    <citation type="submission" date="2016-10" db="EMBL/GenBank/DDBJ databases">
        <authorList>
            <person name="Jeantristanb JTB J.-T."/>
            <person name="Ricardo R."/>
        </authorList>
    </citation>
    <scope>NUCLEOTIDE SEQUENCE [LARGE SCALE GENOMIC DNA]</scope>
</reference>
<sequence>MSAGAAFFALLLIQLVAVSAAPMPAPQTPQCSPSQYYSKAFKLCFECSTKLTNATSCNRNRPTACSYGRVSNGQCRARIGCSGPRYVTADGTDPSPFTLPSTRTRCFDLVTGASCRRCPDTNAARCDQSSGKSVACNYGVPMKGVCTAVSCTGDLYLAPSGSFCSSSSRSPNLLRTDHPASTFQVANADAAAALTDTHLPAILMGHCADHWRRSHDYNHERCWHSHHYLRRAYRYNYPFSWSPDCEYYAFARSAHRNYDSFAWAAHRDYHPIARFADCHYDPLPWSPDCHDHSLSWSPDRHYYPVAWPPNRHYKSFSRLADRDHHSFPRASNCDDYSLSWSSHCYDYPFPWSPDCDYYPFAGSTNRNHHTRVGYHATPAIVTTTPAIVTTTPMLVIMTTTPALP</sequence>
<evidence type="ECO:0000256" key="1">
    <source>
        <dbReference type="SAM" id="SignalP"/>
    </source>
</evidence>
<dbReference type="Proteomes" id="UP000249723">
    <property type="component" value="Unassembled WGS sequence"/>
</dbReference>
<keyword evidence="3" id="KW-1185">Reference proteome</keyword>
<dbReference type="OrthoDB" id="10585839at2759"/>
<organism evidence="2 3">
    <name type="scientific">Microbotryum saponariae</name>
    <dbReference type="NCBI Taxonomy" id="289078"/>
    <lineage>
        <taxon>Eukaryota</taxon>
        <taxon>Fungi</taxon>
        <taxon>Dikarya</taxon>
        <taxon>Basidiomycota</taxon>
        <taxon>Pucciniomycotina</taxon>
        <taxon>Microbotryomycetes</taxon>
        <taxon>Microbotryales</taxon>
        <taxon>Microbotryaceae</taxon>
        <taxon>Microbotryum</taxon>
    </lineage>
</organism>
<keyword evidence="1" id="KW-0732">Signal</keyword>
<name>A0A2X0KXC1_9BASI</name>
<accession>A0A2X0KXC1</accession>
<evidence type="ECO:0000313" key="2">
    <source>
        <dbReference type="EMBL" id="SCZ98879.1"/>
    </source>
</evidence>
<dbReference type="EMBL" id="FMWP01000096">
    <property type="protein sequence ID" value="SCZ98879.1"/>
    <property type="molecule type" value="Genomic_DNA"/>
</dbReference>
<gene>
    <name evidence="2" type="ORF">BZ3500_MVSOF-1268-A1-R1_CHR3-1G05680</name>
</gene>